<proteinExistence type="predicted"/>
<evidence type="ECO:0000313" key="1">
    <source>
        <dbReference type="EMBL" id="RDB06021.1"/>
    </source>
</evidence>
<organism evidence="1 2">
    <name type="scientific">Runella aurantiaca</name>
    <dbReference type="NCBI Taxonomy" id="2282308"/>
    <lineage>
        <taxon>Bacteria</taxon>
        <taxon>Pseudomonadati</taxon>
        <taxon>Bacteroidota</taxon>
        <taxon>Cytophagia</taxon>
        <taxon>Cytophagales</taxon>
        <taxon>Spirosomataceae</taxon>
        <taxon>Runella</taxon>
    </lineage>
</organism>
<reference evidence="1 2" key="1">
    <citation type="submission" date="2018-07" db="EMBL/GenBank/DDBJ databases">
        <title>Genome analysis of Runella aurantiaca.</title>
        <authorList>
            <person name="Yang X."/>
        </authorList>
    </citation>
    <scope>NUCLEOTIDE SEQUENCE [LARGE SCALE GENOMIC DNA]</scope>
    <source>
        <strain evidence="1 2">YX9</strain>
    </source>
</reference>
<name>A0A369I8C9_9BACT</name>
<dbReference type="Proteomes" id="UP000253141">
    <property type="component" value="Unassembled WGS sequence"/>
</dbReference>
<accession>A0A369I8C9</accession>
<keyword evidence="2" id="KW-1185">Reference proteome</keyword>
<evidence type="ECO:0000313" key="2">
    <source>
        <dbReference type="Proteomes" id="UP000253141"/>
    </source>
</evidence>
<evidence type="ECO:0008006" key="3">
    <source>
        <dbReference type="Google" id="ProtNLM"/>
    </source>
</evidence>
<dbReference type="EMBL" id="QPIW01000007">
    <property type="protein sequence ID" value="RDB06021.1"/>
    <property type="molecule type" value="Genomic_DNA"/>
</dbReference>
<sequence>MNLKMTHLYLPLIFLLFIALGCKTEPEQTNKKNAMAPKITQTSVVEKTAEVQPRMKPFALTFNDLIEKGRLNKLPILTQKEIATYFVEAIDENLNEEYKYHLLDEIVTATNARMLLIAREYDNENTVWLCLYDKNHKILNAKEVYYDNAEGNYQVEASLKNDTLTLFMEDVNEGKYTEKYTFEKDFKIKQLTKNSK</sequence>
<protein>
    <recommendedName>
        <fullName evidence="3">Lipoprotein</fullName>
    </recommendedName>
</protein>
<dbReference type="AlphaFoldDB" id="A0A369I8C9"/>
<dbReference type="PROSITE" id="PS51257">
    <property type="entry name" value="PROKAR_LIPOPROTEIN"/>
    <property type="match status" value="1"/>
</dbReference>
<comment type="caution">
    <text evidence="1">The sequence shown here is derived from an EMBL/GenBank/DDBJ whole genome shotgun (WGS) entry which is preliminary data.</text>
</comment>
<gene>
    <name evidence="1" type="ORF">DVG78_11495</name>
</gene>